<comment type="caution">
    <text evidence="1">The sequence shown here is derived from an EMBL/GenBank/DDBJ whole genome shotgun (WGS) entry which is preliminary data.</text>
</comment>
<dbReference type="OrthoDB" id="583824at2"/>
<dbReference type="EMBL" id="FCOE02000015">
    <property type="protein sequence ID" value="SAK76044.1"/>
    <property type="molecule type" value="Genomic_DNA"/>
</dbReference>
<accession>A0A158C0Z3</accession>
<evidence type="ECO:0000313" key="1">
    <source>
        <dbReference type="EMBL" id="SAK76044.1"/>
    </source>
</evidence>
<dbReference type="STRING" id="1777141.AWB80_04419"/>
<proteinExistence type="predicted"/>
<evidence type="ECO:0000313" key="2">
    <source>
        <dbReference type="Proteomes" id="UP000054911"/>
    </source>
</evidence>
<dbReference type="AlphaFoldDB" id="A0A158C0Z3"/>
<protein>
    <recommendedName>
        <fullName evidence="3">Zinc-ribbon domain-containing protein</fullName>
    </recommendedName>
</protein>
<name>A0A158C0Z3_9BURK</name>
<dbReference type="RefSeq" id="WP_143328124.1">
    <property type="nucleotide sequence ID" value="NZ_FCOE02000015.1"/>
</dbReference>
<keyword evidence="2" id="KW-1185">Reference proteome</keyword>
<evidence type="ECO:0008006" key="3">
    <source>
        <dbReference type="Google" id="ProtNLM"/>
    </source>
</evidence>
<gene>
    <name evidence="1" type="ORF">AWB80_04419</name>
</gene>
<organism evidence="1 2">
    <name type="scientific">Caballeronia pedi</name>
    <dbReference type="NCBI Taxonomy" id="1777141"/>
    <lineage>
        <taxon>Bacteria</taxon>
        <taxon>Pseudomonadati</taxon>
        <taxon>Pseudomonadota</taxon>
        <taxon>Betaproteobacteria</taxon>
        <taxon>Burkholderiales</taxon>
        <taxon>Burkholderiaceae</taxon>
        <taxon>Caballeronia</taxon>
    </lineage>
</organism>
<sequence length="243" mass="28295">MSDNEKLRWQCAKGHIWEARSHSLLYRDAWCMKCAAEERKLTIEDMQTIAHERGGECLSTHYVQSQVKLRWRCKDGHEWDSPPNRIRLGAWCRVCALNNAKSTMADMHAAAQARGGICLSTQYENNHTKLRWRCAKGHEWMAEPVRIRGGNWCPACAWRSYTIADMQTLARRRGGECLSEHPPEQVAKTTVKLRWRCERGHEWSTAPRHVIRGCWCPECAWLARCKTYKSRRKYLPVAQEQDA</sequence>
<dbReference type="Proteomes" id="UP000054911">
    <property type="component" value="Unassembled WGS sequence"/>
</dbReference>
<reference evidence="1" key="1">
    <citation type="submission" date="2016-01" db="EMBL/GenBank/DDBJ databases">
        <authorList>
            <person name="Peeters C."/>
        </authorList>
    </citation>
    <scope>NUCLEOTIDE SEQUENCE [LARGE SCALE GENOMIC DNA]</scope>
    <source>
        <strain evidence="1">LMG 29323</strain>
    </source>
</reference>